<feature type="compositionally biased region" description="Basic residues" evidence="2">
    <location>
        <begin position="343"/>
        <end position="353"/>
    </location>
</feature>
<evidence type="ECO:0000256" key="1">
    <source>
        <dbReference type="SAM" id="Coils"/>
    </source>
</evidence>
<keyword evidence="4" id="KW-1185">Reference proteome</keyword>
<feature type="compositionally biased region" description="Low complexity" evidence="2">
    <location>
        <begin position="631"/>
        <end position="648"/>
    </location>
</feature>
<dbReference type="InParanoid" id="A0A3N4KGX5"/>
<reference evidence="3 4" key="1">
    <citation type="journal article" date="2018" name="Nat. Ecol. Evol.">
        <title>Pezizomycetes genomes reveal the molecular basis of ectomycorrhizal truffle lifestyle.</title>
        <authorList>
            <person name="Murat C."/>
            <person name="Payen T."/>
            <person name="Noel B."/>
            <person name="Kuo A."/>
            <person name="Morin E."/>
            <person name="Chen J."/>
            <person name="Kohler A."/>
            <person name="Krizsan K."/>
            <person name="Balestrini R."/>
            <person name="Da Silva C."/>
            <person name="Montanini B."/>
            <person name="Hainaut M."/>
            <person name="Levati E."/>
            <person name="Barry K.W."/>
            <person name="Belfiori B."/>
            <person name="Cichocki N."/>
            <person name="Clum A."/>
            <person name="Dockter R.B."/>
            <person name="Fauchery L."/>
            <person name="Guy J."/>
            <person name="Iotti M."/>
            <person name="Le Tacon F."/>
            <person name="Lindquist E.A."/>
            <person name="Lipzen A."/>
            <person name="Malagnac F."/>
            <person name="Mello A."/>
            <person name="Molinier V."/>
            <person name="Miyauchi S."/>
            <person name="Poulain J."/>
            <person name="Riccioni C."/>
            <person name="Rubini A."/>
            <person name="Sitrit Y."/>
            <person name="Splivallo R."/>
            <person name="Traeger S."/>
            <person name="Wang M."/>
            <person name="Zifcakova L."/>
            <person name="Wipf D."/>
            <person name="Zambonelli A."/>
            <person name="Paolocci F."/>
            <person name="Nowrousian M."/>
            <person name="Ottonello S."/>
            <person name="Baldrian P."/>
            <person name="Spatafora J.W."/>
            <person name="Henrissat B."/>
            <person name="Nagy L.G."/>
            <person name="Aury J.M."/>
            <person name="Wincker P."/>
            <person name="Grigoriev I.V."/>
            <person name="Bonfante P."/>
            <person name="Martin F.M."/>
        </authorList>
    </citation>
    <scope>NUCLEOTIDE SEQUENCE [LARGE SCALE GENOMIC DNA]</scope>
    <source>
        <strain evidence="3 4">CCBAS932</strain>
    </source>
</reference>
<feature type="region of interest" description="Disordered" evidence="2">
    <location>
        <begin position="631"/>
        <end position="650"/>
    </location>
</feature>
<dbReference type="Proteomes" id="UP000277580">
    <property type="component" value="Unassembled WGS sequence"/>
</dbReference>
<dbReference type="AlphaFoldDB" id="A0A3N4KGX5"/>
<evidence type="ECO:0000313" key="4">
    <source>
        <dbReference type="Proteomes" id="UP000277580"/>
    </source>
</evidence>
<feature type="coiled-coil region" evidence="1">
    <location>
        <begin position="72"/>
        <end position="221"/>
    </location>
</feature>
<organism evidence="3 4">
    <name type="scientific">Morchella conica CCBAS932</name>
    <dbReference type="NCBI Taxonomy" id="1392247"/>
    <lineage>
        <taxon>Eukaryota</taxon>
        <taxon>Fungi</taxon>
        <taxon>Dikarya</taxon>
        <taxon>Ascomycota</taxon>
        <taxon>Pezizomycotina</taxon>
        <taxon>Pezizomycetes</taxon>
        <taxon>Pezizales</taxon>
        <taxon>Morchellaceae</taxon>
        <taxon>Morchella</taxon>
    </lineage>
</organism>
<feature type="compositionally biased region" description="Polar residues" evidence="2">
    <location>
        <begin position="385"/>
        <end position="396"/>
    </location>
</feature>
<proteinExistence type="predicted"/>
<feature type="region of interest" description="Disordered" evidence="2">
    <location>
        <begin position="324"/>
        <end position="396"/>
    </location>
</feature>
<feature type="coiled-coil region" evidence="1">
    <location>
        <begin position="271"/>
        <end position="298"/>
    </location>
</feature>
<evidence type="ECO:0000313" key="3">
    <source>
        <dbReference type="EMBL" id="RPB09740.1"/>
    </source>
</evidence>
<protein>
    <submittedName>
        <fullName evidence="3">Uncharacterized protein</fullName>
    </submittedName>
</protein>
<gene>
    <name evidence="3" type="ORF">P167DRAFT_607775</name>
</gene>
<feature type="region of interest" description="Disordered" evidence="2">
    <location>
        <begin position="512"/>
        <end position="532"/>
    </location>
</feature>
<accession>A0A3N4KGX5</accession>
<dbReference type="OrthoDB" id="4088568at2759"/>
<evidence type="ECO:0000256" key="2">
    <source>
        <dbReference type="SAM" id="MobiDB-lite"/>
    </source>
</evidence>
<name>A0A3N4KGX5_9PEZI</name>
<sequence>MSYSDSEDEPSLESLTQNLAHQKYQSAALNDPEATKCCCGREDCSFTRRAQAMLASLEQDVQTAATLGQALLRRHESSMAEAQREREKMNQEIRSMEIKVNDLEDENARTTDENKFLLSNLEDVNISMCLSESRVQELQEELDAMHEELTRISATAARTEVLEAQLAVLESEQEELRNTVTTTRAEERAAVARWKKAQRTLEELEQQVERIEMENRMEKVRSKNLLERLDQKRIVDPKTGVSTLTALADRTQLSRFMKEILAENGHLQVGITELRDMLLASQEEVNRLREQLQEINMHKVEMGPSPLSQELGRSPSNTMQTIVHHHHYHPPPSTGGKGVSKPTVRRAKKRRSHASGEHFLPLDVNGASPPSTFSQRGSKRWSLGSRATTSSVLTSPASEFRESSIFDHNFNGPESSRPSSADSNYQAALIPGHKKQASSSSSKYARRSDSSFGIPPFSILHTTEEVPSDHDYSAPSSPIIPATKLRRAASHESMLSIMDLNLTTTSFAVSPAISSGNSETSQGKRTPSFAASVTPNPAQAFVTRGMVTRTPSTGNTSSAYSRLLGLQEGTIAGSSAPINPKAALSRKNSAKTSVGASWFWRWGGGGGAAVAPTPAMDAAQKDTVTAAANEAATTSASSDSGLTSSGGSVRIGGKTVVSKPSVLTGYVDEDLLRDSLGEVQQMLSM</sequence>
<dbReference type="EMBL" id="ML119149">
    <property type="protein sequence ID" value="RPB09740.1"/>
    <property type="molecule type" value="Genomic_DNA"/>
</dbReference>
<dbReference type="STRING" id="1392247.A0A3N4KGX5"/>
<keyword evidence="1" id="KW-0175">Coiled coil</keyword>